<proteinExistence type="predicted"/>
<dbReference type="Gene3D" id="1.25.40.20">
    <property type="entry name" value="Ankyrin repeat-containing domain"/>
    <property type="match status" value="2"/>
</dbReference>
<accession>A0A319D594</accession>
<dbReference type="GO" id="GO:0010468">
    <property type="term" value="P:regulation of gene expression"/>
    <property type="evidence" value="ECO:0007669"/>
    <property type="project" value="TreeGrafter"/>
</dbReference>
<protein>
    <submittedName>
        <fullName evidence="4">Ankyrin</fullName>
    </submittedName>
</protein>
<dbReference type="SMART" id="SM00248">
    <property type="entry name" value="ANK"/>
    <property type="match status" value="2"/>
</dbReference>
<dbReference type="AlphaFoldDB" id="A0A319D594"/>
<dbReference type="InterPro" id="IPR036770">
    <property type="entry name" value="Ankyrin_rpt-contain_sf"/>
</dbReference>
<dbReference type="Pfam" id="PF00023">
    <property type="entry name" value="Ank"/>
    <property type="match status" value="1"/>
</dbReference>
<keyword evidence="5" id="KW-1185">Reference proteome</keyword>
<evidence type="ECO:0000256" key="1">
    <source>
        <dbReference type="ARBA" id="ARBA00022737"/>
    </source>
</evidence>
<dbReference type="PROSITE" id="PS50297">
    <property type="entry name" value="ANK_REP_REGION"/>
    <property type="match status" value="1"/>
</dbReference>
<dbReference type="PROSITE" id="PS50088">
    <property type="entry name" value="ANK_REPEAT"/>
    <property type="match status" value="1"/>
</dbReference>
<dbReference type="PANTHER" id="PTHR24124">
    <property type="entry name" value="ANKYRIN REPEAT FAMILY A"/>
    <property type="match status" value="1"/>
</dbReference>
<dbReference type="GO" id="GO:0005634">
    <property type="term" value="C:nucleus"/>
    <property type="evidence" value="ECO:0007669"/>
    <property type="project" value="TreeGrafter"/>
</dbReference>
<gene>
    <name evidence="4" type="ORF">BO71DRAFT_357075</name>
</gene>
<evidence type="ECO:0000313" key="4">
    <source>
        <dbReference type="EMBL" id="PYH92586.1"/>
    </source>
</evidence>
<name>A0A319D594_9EURO</name>
<dbReference type="InterPro" id="IPR002110">
    <property type="entry name" value="Ankyrin_rpt"/>
</dbReference>
<evidence type="ECO:0000256" key="2">
    <source>
        <dbReference type="ARBA" id="ARBA00023043"/>
    </source>
</evidence>
<keyword evidence="2 3" id="KW-0040">ANK repeat</keyword>
<keyword evidence="1" id="KW-0677">Repeat</keyword>
<dbReference type="SUPFAM" id="SSF48403">
    <property type="entry name" value="Ankyrin repeat"/>
    <property type="match status" value="1"/>
</dbReference>
<reference evidence="4 5" key="1">
    <citation type="submission" date="2018-02" db="EMBL/GenBank/DDBJ databases">
        <title>The genomes of Aspergillus section Nigri reveals drivers in fungal speciation.</title>
        <authorList>
            <consortium name="DOE Joint Genome Institute"/>
            <person name="Vesth T.C."/>
            <person name="Nybo J."/>
            <person name="Theobald S."/>
            <person name="Brandl J."/>
            <person name="Frisvad J.C."/>
            <person name="Nielsen K.F."/>
            <person name="Lyhne E.K."/>
            <person name="Kogle M.E."/>
            <person name="Kuo A."/>
            <person name="Riley R."/>
            <person name="Clum A."/>
            <person name="Nolan M."/>
            <person name="Lipzen A."/>
            <person name="Salamov A."/>
            <person name="Henrissat B."/>
            <person name="Wiebenga A."/>
            <person name="De vries R.P."/>
            <person name="Grigoriev I.V."/>
            <person name="Mortensen U.H."/>
            <person name="Andersen M.R."/>
            <person name="Baker S.E."/>
        </authorList>
    </citation>
    <scope>NUCLEOTIDE SEQUENCE [LARGE SCALE GENOMIC DNA]</scope>
    <source>
        <strain evidence="4 5">CBS 707.79</strain>
    </source>
</reference>
<dbReference type="OrthoDB" id="21416at2759"/>
<evidence type="ECO:0000256" key="3">
    <source>
        <dbReference type="PROSITE-ProRule" id="PRU00023"/>
    </source>
</evidence>
<dbReference type="STRING" id="1448320.A0A319D594"/>
<organism evidence="4 5">
    <name type="scientific">Aspergillus ellipticus CBS 707.79</name>
    <dbReference type="NCBI Taxonomy" id="1448320"/>
    <lineage>
        <taxon>Eukaryota</taxon>
        <taxon>Fungi</taxon>
        <taxon>Dikarya</taxon>
        <taxon>Ascomycota</taxon>
        <taxon>Pezizomycotina</taxon>
        <taxon>Eurotiomycetes</taxon>
        <taxon>Eurotiomycetidae</taxon>
        <taxon>Eurotiales</taxon>
        <taxon>Aspergillaceae</taxon>
        <taxon>Aspergillus</taxon>
        <taxon>Aspergillus subgen. Circumdati</taxon>
    </lineage>
</organism>
<feature type="repeat" description="ANK" evidence="3">
    <location>
        <begin position="53"/>
        <end position="85"/>
    </location>
</feature>
<evidence type="ECO:0000313" key="5">
    <source>
        <dbReference type="Proteomes" id="UP000247810"/>
    </source>
</evidence>
<dbReference type="PANTHER" id="PTHR24124:SF14">
    <property type="entry name" value="CHROMOSOME UNDETERMINED SCAFFOLD_25, WHOLE GENOME SHOTGUN SEQUENCE"/>
    <property type="match status" value="1"/>
</dbReference>
<sequence>MGADVSATDGQGNTALHLLVAPHKYGNPPSAGGTLSMMISKCPSTTINQTNQQGNSPLQLAARKHQWEAARLLLNAGADPLIPDSDRNSLLHHLAECLRQPDEKPRFRTSDPEEDLWPEFSGLLQRGLAINASNKEGETPIFHYVRALRSQPSLRGTLMDCLLAAGADVSILNNEGQSLLHVVAKIPVPQDRFGVLPKKLFVEAFTYLMELGLDPQHEDNKERTPVDIAAAYAHKDILALFKK</sequence>
<dbReference type="EMBL" id="KZ825913">
    <property type="protein sequence ID" value="PYH92586.1"/>
    <property type="molecule type" value="Genomic_DNA"/>
</dbReference>
<dbReference type="VEuPathDB" id="FungiDB:BO71DRAFT_357075"/>
<dbReference type="Proteomes" id="UP000247810">
    <property type="component" value="Unassembled WGS sequence"/>
</dbReference>